<evidence type="ECO:0000256" key="1">
    <source>
        <dbReference type="ARBA" id="ARBA00022741"/>
    </source>
</evidence>
<dbReference type="GO" id="GO:0005524">
    <property type="term" value="F:ATP binding"/>
    <property type="evidence" value="ECO:0007669"/>
    <property type="project" value="UniProtKB-KW"/>
</dbReference>
<evidence type="ECO:0000259" key="3">
    <source>
        <dbReference type="PROSITE" id="PS50943"/>
    </source>
</evidence>
<keyword evidence="2" id="KW-0067">ATP-binding</keyword>
<evidence type="ECO:0000256" key="2">
    <source>
        <dbReference type="ARBA" id="ARBA00022840"/>
    </source>
</evidence>
<dbReference type="SUPFAM" id="SSF48452">
    <property type="entry name" value="TPR-like"/>
    <property type="match status" value="2"/>
</dbReference>
<feature type="domain" description="HTH cro/C1-type" evidence="3">
    <location>
        <begin position="15"/>
        <end position="73"/>
    </location>
</feature>
<dbReference type="PANTHER" id="PTHR16305:SF28">
    <property type="entry name" value="GUANYLATE CYCLASE DOMAIN-CONTAINING PROTEIN"/>
    <property type="match status" value="1"/>
</dbReference>
<organism evidence="4 5">
    <name type="scientific">Vibrio owensii</name>
    <dbReference type="NCBI Taxonomy" id="696485"/>
    <lineage>
        <taxon>Bacteria</taxon>
        <taxon>Pseudomonadati</taxon>
        <taxon>Pseudomonadota</taxon>
        <taxon>Gammaproteobacteria</taxon>
        <taxon>Vibrionales</taxon>
        <taxon>Vibrionaceae</taxon>
        <taxon>Vibrio</taxon>
    </lineage>
</organism>
<protein>
    <submittedName>
        <fullName evidence="4">ATPase</fullName>
    </submittedName>
</protein>
<dbReference type="Gene3D" id="1.10.260.40">
    <property type="entry name" value="lambda repressor-like DNA-binding domains"/>
    <property type="match status" value="1"/>
</dbReference>
<dbReference type="SUPFAM" id="SSF47413">
    <property type="entry name" value="lambda repressor-like DNA-binding domains"/>
    <property type="match status" value="1"/>
</dbReference>
<dbReference type="Proteomes" id="UP001295420">
    <property type="component" value="Unassembled WGS sequence"/>
</dbReference>
<reference evidence="4" key="1">
    <citation type="submission" date="2022-01" db="EMBL/GenBank/DDBJ databases">
        <authorList>
            <person name="Lagorce A."/>
        </authorList>
    </citation>
    <scope>NUCLEOTIDE SEQUENCE</scope>
    <source>
        <strain evidence="4">Th15_F1_D04</strain>
    </source>
</reference>
<dbReference type="GO" id="GO:0003677">
    <property type="term" value="F:DNA binding"/>
    <property type="evidence" value="ECO:0007669"/>
    <property type="project" value="InterPro"/>
</dbReference>
<dbReference type="GO" id="GO:0004016">
    <property type="term" value="F:adenylate cyclase activity"/>
    <property type="evidence" value="ECO:0007669"/>
    <property type="project" value="TreeGrafter"/>
</dbReference>
<dbReference type="PANTHER" id="PTHR16305">
    <property type="entry name" value="TESTICULAR SOLUBLE ADENYLYL CYCLASE"/>
    <property type="match status" value="1"/>
</dbReference>
<dbReference type="EMBL" id="CAKMTQ010000001">
    <property type="protein sequence ID" value="CAH1521568.1"/>
    <property type="molecule type" value="Genomic_DNA"/>
</dbReference>
<dbReference type="InterPro" id="IPR010982">
    <property type="entry name" value="Lambda_DNA-bd_dom_sf"/>
</dbReference>
<dbReference type="SMART" id="SM00028">
    <property type="entry name" value="TPR"/>
    <property type="match status" value="4"/>
</dbReference>
<gene>
    <name evidence="4" type="ORF">THF1D04_11015</name>
</gene>
<dbReference type="InterPro" id="IPR011990">
    <property type="entry name" value="TPR-like_helical_dom_sf"/>
</dbReference>
<dbReference type="InterPro" id="IPR001387">
    <property type="entry name" value="Cro/C1-type_HTH"/>
</dbReference>
<sequence length="1055" mass="120980">MTNRDGRVPLDIALLKRLRRAKGLSQEKLAELCFERGLVVSISSIKRAESGANVLHRTAANLAKLFEVQVEQLLASPSHKIDLVQPSAISDKTLALIVDIKPPLTATHIERKLRDEGLEITTQGQRCVIRWPMHECDEFIFVHITQLAHQLQRQFNNAIRIILTSDNTPHFQWLKTKPFDFSQANVFFTHLTWGEAAACSCFVSSNCLHPKQRLYVDDQASHWYLVSLSQTNNGHFVGRQKELEALSAGIEYWLKHQTGQAFCLTGMAGIGKTRLLNQTIQTFEAQCDSITQIQNLNHGRAEPQSPTNVLVRSICGFLRTDSDEHIRRHIIESRIPSSCHLCLYWLMGVSLNETEKRLLDLMEFHSLQETIEQSAPFWLLHSRSLRPQLIVIEDVHWADSIMFTILANILPHITNSNVFIILTFRKLQQLSLPQPWFKYVNLIELNQLSEEEAYQLASSVVPEQHELIENCLKLAKGHPLFLRQTLLCAKLSTGVPESLEHIVSTQLAQLPFDDHLALQTASVLGQYFQLDQLREIANLPNYVPDTLLEMGLVKLQGLQYIFHHDLICNAICNQIEPSEKEKIHLRCAKWYQDKDLYLYAIHTQYSDTDNAFEVLDQTAHHYLNNFQFEKALSLIDRATKIAPPHKFAYALNMKGNCLYSMGKVPESIEVLELAVENATNDLDKTQFHLDLIKPYRLTDRFEQAMNILDLAQQYSEQQGRYKQLCEIHSMRGNMLFPTGQLNACEHEHVIALNYSQQANCVQARAKSLGGLGDCAYAQGKMVKSYDYLTQCLELCEQHHLLSTETTNRYMLATVMIYQLQSSEALKHAQHASNLAYLTANRRAEIVARLTASWIFLERNDLAQAEHEIETALQLSKQLEAHRFVAFLLESRARLNWYRGQKENANKDIETGLKLVERYKLHNFIGPWLASTQALVCEEHNSAFAYLELGESWLESTCVGHNYLRFYQQAIQVAWEYKAPSLLKRYRDKLATFSTDDCNPWSEFYIKQADVMLALLNQSSSVSDLLHFNQAAQLHHLEQAKISVDEFNQWLYAPET</sequence>
<dbReference type="Gene3D" id="1.25.40.10">
    <property type="entry name" value="Tetratricopeptide repeat domain"/>
    <property type="match status" value="2"/>
</dbReference>
<proteinExistence type="predicted"/>
<name>A0AAU9PZT2_9VIBR</name>
<dbReference type="Pfam" id="PF13191">
    <property type="entry name" value="AAA_16"/>
    <property type="match status" value="1"/>
</dbReference>
<accession>A0AAU9PZT2</accession>
<dbReference type="InterPro" id="IPR027417">
    <property type="entry name" value="P-loop_NTPase"/>
</dbReference>
<keyword evidence="1" id="KW-0547">Nucleotide-binding</keyword>
<dbReference type="CDD" id="cd00093">
    <property type="entry name" value="HTH_XRE"/>
    <property type="match status" value="1"/>
</dbReference>
<evidence type="ECO:0000313" key="5">
    <source>
        <dbReference type="Proteomes" id="UP001295420"/>
    </source>
</evidence>
<evidence type="ECO:0000313" key="4">
    <source>
        <dbReference type="EMBL" id="CAH1521568.1"/>
    </source>
</evidence>
<dbReference type="PROSITE" id="PS50943">
    <property type="entry name" value="HTH_CROC1"/>
    <property type="match status" value="1"/>
</dbReference>
<comment type="caution">
    <text evidence="4">The sequence shown here is derived from an EMBL/GenBank/DDBJ whole genome shotgun (WGS) entry which is preliminary data.</text>
</comment>
<dbReference type="SUPFAM" id="SSF52540">
    <property type="entry name" value="P-loop containing nucleoside triphosphate hydrolases"/>
    <property type="match status" value="1"/>
</dbReference>
<dbReference type="GO" id="GO:0005737">
    <property type="term" value="C:cytoplasm"/>
    <property type="evidence" value="ECO:0007669"/>
    <property type="project" value="TreeGrafter"/>
</dbReference>
<dbReference type="RefSeq" id="WP_409930140.1">
    <property type="nucleotide sequence ID" value="NZ_CAKMTQ010000001.1"/>
</dbReference>
<dbReference type="Gene3D" id="3.40.50.300">
    <property type="entry name" value="P-loop containing nucleotide triphosphate hydrolases"/>
    <property type="match status" value="1"/>
</dbReference>
<dbReference type="InterPro" id="IPR019734">
    <property type="entry name" value="TPR_rpt"/>
</dbReference>
<dbReference type="AlphaFoldDB" id="A0AAU9PZT2"/>
<dbReference type="InterPro" id="IPR041664">
    <property type="entry name" value="AAA_16"/>
</dbReference>